<protein>
    <submittedName>
        <fullName evidence="2">Uncharacterized protein</fullName>
    </submittedName>
</protein>
<keyword evidence="1" id="KW-0812">Transmembrane</keyword>
<keyword evidence="1" id="KW-1133">Transmembrane helix</keyword>
<keyword evidence="1" id="KW-0472">Membrane</keyword>
<proteinExistence type="predicted"/>
<evidence type="ECO:0000313" key="2">
    <source>
        <dbReference type="EMBL" id="QHS79882.1"/>
    </source>
</evidence>
<dbReference type="AlphaFoldDB" id="A0A6C0AJH4"/>
<organism evidence="2">
    <name type="scientific">viral metagenome</name>
    <dbReference type="NCBI Taxonomy" id="1070528"/>
    <lineage>
        <taxon>unclassified sequences</taxon>
        <taxon>metagenomes</taxon>
        <taxon>organismal metagenomes</taxon>
    </lineage>
</organism>
<reference evidence="2" key="1">
    <citation type="journal article" date="2020" name="Nature">
        <title>Giant virus diversity and host interactions through global metagenomics.</title>
        <authorList>
            <person name="Schulz F."/>
            <person name="Roux S."/>
            <person name="Paez-Espino D."/>
            <person name="Jungbluth S."/>
            <person name="Walsh D.A."/>
            <person name="Denef V.J."/>
            <person name="McMahon K.D."/>
            <person name="Konstantinidis K.T."/>
            <person name="Eloe-Fadrosh E.A."/>
            <person name="Kyrpides N.C."/>
            <person name="Woyke T."/>
        </authorList>
    </citation>
    <scope>NUCLEOTIDE SEQUENCE</scope>
    <source>
        <strain evidence="2">GVMAG-S-1035375-24</strain>
    </source>
</reference>
<name>A0A6C0AJH4_9ZZZZ</name>
<accession>A0A6C0AJH4</accession>
<evidence type="ECO:0000256" key="1">
    <source>
        <dbReference type="SAM" id="Phobius"/>
    </source>
</evidence>
<sequence>MVGWLTALLFTLIAILTVKARSQEGFDASTPQGRATIDAVSGDYQALLDAYGTAYKASKTTGDQTALATVTAAINDYQTQMQVQIQDNQYNIQAFLDEYKTLNPDLDMLHQEAQTMRSEGPAVADQLVASTSKPPPQIDYGTMITQVVVLFLILGAAFAFNAYA</sequence>
<dbReference type="EMBL" id="MN740664">
    <property type="protein sequence ID" value="QHS79882.1"/>
    <property type="molecule type" value="Genomic_DNA"/>
</dbReference>
<feature type="transmembrane region" description="Helical" evidence="1">
    <location>
        <begin position="143"/>
        <end position="163"/>
    </location>
</feature>